<dbReference type="GO" id="GO:0004515">
    <property type="term" value="F:nicotinate-nucleotide adenylyltransferase activity"/>
    <property type="evidence" value="ECO:0007669"/>
    <property type="project" value="UniProtKB-UniRule"/>
</dbReference>
<dbReference type="HAMAP" id="MF_00244">
    <property type="entry name" value="NaMN_adenylyltr"/>
    <property type="match status" value="1"/>
</dbReference>
<dbReference type="Proteomes" id="UP000468668">
    <property type="component" value="Unassembled WGS sequence"/>
</dbReference>
<dbReference type="PANTHER" id="PTHR39321:SF3">
    <property type="entry name" value="PHOSPHOPANTETHEINE ADENYLYLTRANSFERASE"/>
    <property type="match status" value="1"/>
</dbReference>
<dbReference type="GeneID" id="98657352"/>
<organism evidence="13 14">
    <name type="scientific">Ellagibacter isourolithinifaciens</name>
    <dbReference type="NCBI Taxonomy" id="2137581"/>
    <lineage>
        <taxon>Bacteria</taxon>
        <taxon>Bacillati</taxon>
        <taxon>Actinomycetota</taxon>
        <taxon>Coriobacteriia</taxon>
        <taxon>Eggerthellales</taxon>
        <taxon>Eggerthellaceae</taxon>
        <taxon>Ellagibacter</taxon>
    </lineage>
</organism>
<dbReference type="InterPro" id="IPR005248">
    <property type="entry name" value="NadD/NMNAT"/>
</dbReference>
<comment type="function">
    <text evidence="1 10">Catalyzes the reversible adenylation of nicotinate mononucleotide (NaMN) to nicotinic acid adenine dinucleotide (NaAD).</text>
</comment>
<evidence type="ECO:0000256" key="11">
    <source>
        <dbReference type="SAM" id="MobiDB-lite"/>
    </source>
</evidence>
<dbReference type="NCBIfam" id="NF000840">
    <property type="entry name" value="PRK00071.1-3"/>
    <property type="match status" value="1"/>
</dbReference>
<comment type="pathway">
    <text evidence="2 10">Cofactor biosynthesis; NAD(+) biosynthesis; deamido-NAD(+) from nicotinate D-ribonucleotide: step 1/1.</text>
</comment>
<sequence length="255" mass="27982">MREETLASESSAPASRPGRCEVQPAQAVSRPGEVASRRSPVVSEGLDNLGADGAPARLGIMGGTFDPIHIGHLACAEQVREAYGLDAVVFIPAGSPVFKRDRDVTPADDRLAMCRLATESNPAFDVSAMEIKRGGDTYTVDTLRELRAHYPDNVELVFITGADAVAKIFRWHESEAVAGLARFVAVTRPGYTLNDEMRATFEKSPFTVDFLEVTGLSVSSSDLRRRVSEGKSIRYLTMSRVRDYVCEHGLYRKER</sequence>
<accession>A0A6N6NN22</accession>
<evidence type="ECO:0000256" key="9">
    <source>
        <dbReference type="ARBA" id="ARBA00048721"/>
    </source>
</evidence>
<evidence type="ECO:0000313" key="14">
    <source>
        <dbReference type="Proteomes" id="UP000468668"/>
    </source>
</evidence>
<comment type="catalytic activity">
    <reaction evidence="9 10">
        <text>nicotinate beta-D-ribonucleotide + ATP + H(+) = deamido-NAD(+) + diphosphate</text>
        <dbReference type="Rhea" id="RHEA:22860"/>
        <dbReference type="ChEBI" id="CHEBI:15378"/>
        <dbReference type="ChEBI" id="CHEBI:30616"/>
        <dbReference type="ChEBI" id="CHEBI:33019"/>
        <dbReference type="ChEBI" id="CHEBI:57502"/>
        <dbReference type="ChEBI" id="CHEBI:58437"/>
        <dbReference type="EC" id="2.7.7.18"/>
    </reaction>
</comment>
<comment type="similarity">
    <text evidence="10">Belongs to the NadD family.</text>
</comment>
<evidence type="ECO:0000256" key="5">
    <source>
        <dbReference type="ARBA" id="ARBA00022695"/>
    </source>
</evidence>
<keyword evidence="3 10" id="KW-0662">Pyridine nucleotide biosynthesis</keyword>
<feature type="region of interest" description="Disordered" evidence="11">
    <location>
        <begin position="1"/>
        <end position="46"/>
    </location>
</feature>
<dbReference type="InterPro" id="IPR014729">
    <property type="entry name" value="Rossmann-like_a/b/a_fold"/>
</dbReference>
<dbReference type="OrthoDB" id="5295945at2"/>
<protein>
    <recommendedName>
        <fullName evidence="10">Probable nicotinate-nucleotide adenylyltransferase</fullName>
        <ecNumber evidence="10">2.7.7.18</ecNumber>
    </recommendedName>
    <alternativeName>
        <fullName evidence="10">Deamido-NAD(+) diphosphorylase</fullName>
    </alternativeName>
    <alternativeName>
        <fullName evidence="10">Deamido-NAD(+) pyrophosphorylase</fullName>
    </alternativeName>
    <alternativeName>
        <fullName evidence="10">Nicotinate mononucleotide adenylyltransferase</fullName>
        <shortName evidence="10">NaMN adenylyltransferase</shortName>
    </alternativeName>
</protein>
<dbReference type="GO" id="GO:0009435">
    <property type="term" value="P:NAD+ biosynthetic process"/>
    <property type="evidence" value="ECO:0007669"/>
    <property type="project" value="UniProtKB-UniRule"/>
</dbReference>
<evidence type="ECO:0000256" key="2">
    <source>
        <dbReference type="ARBA" id="ARBA00005019"/>
    </source>
</evidence>
<evidence type="ECO:0000313" key="13">
    <source>
        <dbReference type="EMBL" id="KAB1641783.1"/>
    </source>
</evidence>
<evidence type="ECO:0000256" key="3">
    <source>
        <dbReference type="ARBA" id="ARBA00022642"/>
    </source>
</evidence>
<keyword evidence="7 10" id="KW-0067">ATP-binding</keyword>
<keyword evidence="14" id="KW-1185">Reference proteome</keyword>
<dbReference type="PANTHER" id="PTHR39321">
    <property type="entry name" value="NICOTINATE-NUCLEOTIDE ADENYLYLTRANSFERASE-RELATED"/>
    <property type="match status" value="1"/>
</dbReference>
<comment type="caution">
    <text evidence="13">The sequence shown here is derived from an EMBL/GenBank/DDBJ whole genome shotgun (WGS) entry which is preliminary data.</text>
</comment>
<dbReference type="NCBIfam" id="TIGR00482">
    <property type="entry name" value="nicotinate (nicotinamide) nucleotide adenylyltransferase"/>
    <property type="match status" value="1"/>
</dbReference>
<name>A0A6N6NN22_9ACTN</name>
<evidence type="ECO:0000256" key="10">
    <source>
        <dbReference type="HAMAP-Rule" id="MF_00244"/>
    </source>
</evidence>
<evidence type="ECO:0000256" key="8">
    <source>
        <dbReference type="ARBA" id="ARBA00023027"/>
    </source>
</evidence>
<evidence type="ECO:0000259" key="12">
    <source>
        <dbReference type="Pfam" id="PF01467"/>
    </source>
</evidence>
<evidence type="ECO:0000256" key="4">
    <source>
        <dbReference type="ARBA" id="ARBA00022679"/>
    </source>
</evidence>
<dbReference type="EC" id="2.7.7.18" evidence="10"/>
<reference evidence="13 14" key="1">
    <citation type="submission" date="2019-09" db="EMBL/GenBank/DDBJ databases">
        <title>Whole genome shotgun sequencing (WGS) of Ellagibacter isourolithinifaciens DSM 104140(T) and Adlercreutzia muris DSM 29508(T).</title>
        <authorList>
            <person name="Stoll D.A."/>
            <person name="Danylec N."/>
            <person name="Huch M."/>
        </authorList>
    </citation>
    <scope>NUCLEOTIDE SEQUENCE [LARGE SCALE GENOMIC DNA]</scope>
    <source>
        <strain evidence="13 14">DSM 104140</strain>
    </source>
</reference>
<dbReference type="GO" id="GO:0005524">
    <property type="term" value="F:ATP binding"/>
    <property type="evidence" value="ECO:0007669"/>
    <property type="project" value="UniProtKB-KW"/>
</dbReference>
<dbReference type="InterPro" id="IPR004821">
    <property type="entry name" value="Cyt_trans-like"/>
</dbReference>
<dbReference type="RefSeq" id="WP_158048951.1">
    <property type="nucleotide sequence ID" value="NZ_WAJR01000004.1"/>
</dbReference>
<dbReference type="SUPFAM" id="SSF52374">
    <property type="entry name" value="Nucleotidylyl transferase"/>
    <property type="match status" value="1"/>
</dbReference>
<evidence type="ECO:0000256" key="6">
    <source>
        <dbReference type="ARBA" id="ARBA00022741"/>
    </source>
</evidence>
<dbReference type="UniPathway" id="UPA00253">
    <property type="reaction ID" value="UER00332"/>
</dbReference>
<feature type="domain" description="Cytidyltransferase-like" evidence="12">
    <location>
        <begin position="60"/>
        <end position="226"/>
    </location>
</feature>
<keyword evidence="4 10" id="KW-0808">Transferase</keyword>
<proteinExistence type="inferred from homology"/>
<keyword evidence="6 10" id="KW-0547">Nucleotide-binding</keyword>
<dbReference type="EMBL" id="WAJR01000004">
    <property type="protein sequence ID" value="KAB1641783.1"/>
    <property type="molecule type" value="Genomic_DNA"/>
</dbReference>
<evidence type="ECO:0000256" key="7">
    <source>
        <dbReference type="ARBA" id="ARBA00022840"/>
    </source>
</evidence>
<dbReference type="Gene3D" id="3.40.50.620">
    <property type="entry name" value="HUPs"/>
    <property type="match status" value="1"/>
</dbReference>
<keyword evidence="5 10" id="KW-0548">Nucleotidyltransferase</keyword>
<gene>
    <name evidence="10" type="primary">nadD</name>
    <name evidence="13" type="ORF">F8C90_02910</name>
</gene>
<dbReference type="CDD" id="cd02165">
    <property type="entry name" value="NMNAT"/>
    <property type="match status" value="1"/>
</dbReference>
<dbReference type="Pfam" id="PF01467">
    <property type="entry name" value="CTP_transf_like"/>
    <property type="match status" value="1"/>
</dbReference>
<keyword evidence="8 10" id="KW-0520">NAD</keyword>
<dbReference type="AlphaFoldDB" id="A0A6N6NN22"/>
<evidence type="ECO:0000256" key="1">
    <source>
        <dbReference type="ARBA" id="ARBA00002324"/>
    </source>
</evidence>
<dbReference type="NCBIfam" id="TIGR00125">
    <property type="entry name" value="cyt_tran_rel"/>
    <property type="match status" value="1"/>
</dbReference>